<dbReference type="STRING" id="270351.Maq22A_c28110"/>
<gene>
    <name evidence="6" type="primary">tar</name>
    <name evidence="5" type="ORF">Maq22A_c28110</name>
</gene>
<dbReference type="PRINTS" id="PR00260">
    <property type="entry name" value="CHEMTRNSDUCR"/>
</dbReference>
<dbReference type="GO" id="GO:0007165">
    <property type="term" value="P:signal transduction"/>
    <property type="evidence" value="ECO:0007669"/>
    <property type="project" value="UniProtKB-KW"/>
</dbReference>
<reference evidence="6" key="1">
    <citation type="submission" date="2014-05" db="EMBL/GenBank/DDBJ databases">
        <title>Chemotaxis proteins in Methylobacterium aquaticum strain 22A.</title>
        <authorList>
            <person name="Tani A."/>
        </authorList>
    </citation>
    <scope>NUCLEOTIDE SEQUENCE</scope>
    <source>
        <strain evidence="6">22A</strain>
    </source>
</reference>
<dbReference type="EMBL" id="AP014704">
    <property type="protein sequence ID" value="BAR47128.1"/>
    <property type="molecule type" value="Genomic_DNA"/>
</dbReference>
<evidence type="ECO:0000313" key="6">
    <source>
        <dbReference type="EMBL" id="BAX51340.1"/>
    </source>
</evidence>
<dbReference type="InterPro" id="IPR004089">
    <property type="entry name" value="MCPsignal_dom"/>
</dbReference>
<evidence type="ECO:0000313" key="7">
    <source>
        <dbReference type="Proteomes" id="UP000061432"/>
    </source>
</evidence>
<dbReference type="Pfam" id="PF00015">
    <property type="entry name" value="MCPsignal"/>
    <property type="match status" value="1"/>
</dbReference>
<feature type="domain" description="Methyl-accepting transducer" evidence="4">
    <location>
        <begin position="23"/>
        <end position="202"/>
    </location>
</feature>
<dbReference type="Proteomes" id="UP000061432">
    <property type="component" value="Chromosome"/>
</dbReference>
<dbReference type="PANTHER" id="PTHR32089:SF112">
    <property type="entry name" value="LYSOZYME-LIKE PROTEIN-RELATED"/>
    <property type="match status" value="1"/>
</dbReference>
<evidence type="ECO:0000313" key="5">
    <source>
        <dbReference type="EMBL" id="BAR47128.1"/>
    </source>
</evidence>
<dbReference type="SMART" id="SM00283">
    <property type="entry name" value="MA"/>
    <property type="match status" value="1"/>
</dbReference>
<dbReference type="OrthoDB" id="3378718at2"/>
<dbReference type="AlphaFoldDB" id="A0A1Y1AUY2"/>
<dbReference type="PROSITE" id="PS50111">
    <property type="entry name" value="CHEMOTAXIS_TRANSDUC_2"/>
    <property type="match status" value="1"/>
</dbReference>
<dbReference type="InterPro" id="IPR004090">
    <property type="entry name" value="Chemotax_Me-accpt_rcpt"/>
</dbReference>
<reference evidence="5 7" key="2">
    <citation type="journal article" date="2015" name="Genome Announc.">
        <title>Complete Genome Sequence of Methylobacterium aquaticum Strain 22A, Isolated from Racomitrium japonicum Moss.</title>
        <authorList>
            <person name="Tani A."/>
            <person name="Ogura Y."/>
            <person name="Hayashi T."/>
            <person name="Kimbara K."/>
        </authorList>
    </citation>
    <scope>NUCLEOTIDE SEQUENCE [LARGE SCALE GENOMIC DNA]</scope>
    <source>
        <strain evidence="5 7">MA-22A</strain>
    </source>
</reference>
<sequence>MADRFEAPVGGVVAEAAGCLGTSVAEIGQRAAASADLARTATDEAGRTAALVQELTGAVAKIGDVVGIVDAIASQTSLPALNATIEAARAGEAGRGFSVVAAEVKALAGQTGRATEEIGSQIGRIQGATGQAAAIGGIADHIREVSRMTSVIAGAVEDQGTATRDIVQNASQAANGARVVTQTVDSVAGMAGETGVAADQVLAAASALSHQSEDLRQGVARFLEHVRAA</sequence>
<dbReference type="GO" id="GO:0016020">
    <property type="term" value="C:membrane"/>
    <property type="evidence" value="ECO:0007669"/>
    <property type="project" value="InterPro"/>
</dbReference>
<keyword evidence="1 3" id="KW-0807">Transducer</keyword>
<evidence type="ECO:0000256" key="1">
    <source>
        <dbReference type="ARBA" id="ARBA00023224"/>
    </source>
</evidence>
<evidence type="ECO:0000256" key="3">
    <source>
        <dbReference type="PROSITE-ProRule" id="PRU00284"/>
    </source>
</evidence>
<protein>
    <submittedName>
        <fullName evidence="6">Methyl-accepting chemotaxis protein</fullName>
    </submittedName>
</protein>
<dbReference type="EMBL" id="AB935126">
    <property type="protein sequence ID" value="BAX51340.1"/>
    <property type="molecule type" value="Genomic_DNA"/>
</dbReference>
<dbReference type="GO" id="GO:0006935">
    <property type="term" value="P:chemotaxis"/>
    <property type="evidence" value="ECO:0007669"/>
    <property type="project" value="InterPro"/>
</dbReference>
<organism evidence="6">
    <name type="scientific">Methylobacterium aquaticum</name>
    <dbReference type="NCBI Taxonomy" id="270351"/>
    <lineage>
        <taxon>Bacteria</taxon>
        <taxon>Pseudomonadati</taxon>
        <taxon>Pseudomonadota</taxon>
        <taxon>Alphaproteobacteria</taxon>
        <taxon>Hyphomicrobiales</taxon>
        <taxon>Methylobacteriaceae</taxon>
        <taxon>Methylobacterium</taxon>
    </lineage>
</organism>
<name>A0A1Y1AUY2_9HYPH</name>
<dbReference type="SUPFAM" id="SSF58104">
    <property type="entry name" value="Methyl-accepting chemotaxis protein (MCP) signaling domain"/>
    <property type="match status" value="1"/>
</dbReference>
<accession>A0A1Y1AUY2</accession>
<evidence type="ECO:0000256" key="2">
    <source>
        <dbReference type="ARBA" id="ARBA00029447"/>
    </source>
</evidence>
<reference evidence="7" key="3">
    <citation type="submission" date="2015-01" db="EMBL/GenBank/DDBJ databases">
        <title>Complete genome sequence of Methylobacterium aquaticum strain 22A.</title>
        <authorList>
            <person name="Tani A."/>
            <person name="Ogura Y."/>
            <person name="Hayashi T."/>
        </authorList>
    </citation>
    <scope>NUCLEOTIDE SEQUENCE [LARGE SCALE GENOMIC DNA]</scope>
    <source>
        <strain evidence="7">MA-22A</strain>
    </source>
</reference>
<dbReference type="PANTHER" id="PTHR32089">
    <property type="entry name" value="METHYL-ACCEPTING CHEMOTAXIS PROTEIN MCPB"/>
    <property type="match status" value="1"/>
</dbReference>
<dbReference type="Gene3D" id="1.10.287.950">
    <property type="entry name" value="Methyl-accepting chemotaxis protein"/>
    <property type="match status" value="1"/>
</dbReference>
<dbReference type="KEGG" id="maqu:Maq22A_c28110"/>
<proteinExistence type="inferred from homology"/>
<evidence type="ECO:0000259" key="4">
    <source>
        <dbReference type="PROSITE" id="PS50111"/>
    </source>
</evidence>
<comment type="similarity">
    <text evidence="2">Belongs to the methyl-accepting chemotaxis (MCP) protein family.</text>
</comment>
<dbReference type="GO" id="GO:0004888">
    <property type="term" value="F:transmembrane signaling receptor activity"/>
    <property type="evidence" value="ECO:0007669"/>
    <property type="project" value="InterPro"/>
</dbReference>